<dbReference type="EMBL" id="JBHPBY010000077">
    <property type="protein sequence ID" value="MFC1850113.1"/>
    <property type="molecule type" value="Genomic_DNA"/>
</dbReference>
<dbReference type="InterPro" id="IPR022445">
    <property type="entry name" value="Sortase_proteobact_type"/>
</dbReference>
<gene>
    <name evidence="2" type="ORF">ACFL27_07980</name>
</gene>
<dbReference type="SUPFAM" id="SSF63817">
    <property type="entry name" value="Sortase"/>
    <property type="match status" value="1"/>
</dbReference>
<keyword evidence="3" id="KW-1185">Reference proteome</keyword>
<comment type="caution">
    <text evidence="2">The sequence shown here is derived from an EMBL/GenBank/DDBJ whole genome shotgun (WGS) entry which is preliminary data.</text>
</comment>
<dbReference type="GO" id="GO:0016787">
    <property type="term" value="F:hydrolase activity"/>
    <property type="evidence" value="ECO:0007669"/>
    <property type="project" value="UniProtKB-KW"/>
</dbReference>
<dbReference type="NCBIfam" id="TIGR01076">
    <property type="entry name" value="sortase_fam"/>
    <property type="match status" value="1"/>
</dbReference>
<reference evidence="2 3" key="1">
    <citation type="submission" date="2024-09" db="EMBL/GenBank/DDBJ databases">
        <title>Laminarin stimulates single cell rates of sulfate reduction while oxygen inhibits transcriptomic activity in coastal marine sediment.</title>
        <authorList>
            <person name="Lindsay M."/>
            <person name="Orcutt B."/>
            <person name="Emerson D."/>
            <person name="Stepanauskas R."/>
            <person name="D'Angelo T."/>
        </authorList>
    </citation>
    <scope>NUCLEOTIDE SEQUENCE [LARGE SCALE GENOMIC DNA]</scope>
    <source>
        <strain evidence="2">SAG AM-311-K15</strain>
    </source>
</reference>
<evidence type="ECO:0000313" key="3">
    <source>
        <dbReference type="Proteomes" id="UP001594351"/>
    </source>
</evidence>
<dbReference type="Gene3D" id="2.40.260.10">
    <property type="entry name" value="Sortase"/>
    <property type="match status" value="1"/>
</dbReference>
<dbReference type="InterPro" id="IPR005754">
    <property type="entry name" value="Sortase"/>
</dbReference>
<dbReference type="NCBIfam" id="TIGR03784">
    <property type="entry name" value="marine_sortase"/>
    <property type="match status" value="1"/>
</dbReference>
<accession>A0ABV6YVA4</accession>
<organism evidence="2 3">
    <name type="scientific">candidate division CSSED10-310 bacterium</name>
    <dbReference type="NCBI Taxonomy" id="2855610"/>
    <lineage>
        <taxon>Bacteria</taxon>
        <taxon>Bacteria division CSSED10-310</taxon>
    </lineage>
</organism>
<dbReference type="Proteomes" id="UP001594351">
    <property type="component" value="Unassembled WGS sequence"/>
</dbReference>
<evidence type="ECO:0000313" key="2">
    <source>
        <dbReference type="EMBL" id="MFC1850113.1"/>
    </source>
</evidence>
<dbReference type="Pfam" id="PF04203">
    <property type="entry name" value="Sortase"/>
    <property type="match status" value="1"/>
</dbReference>
<name>A0ABV6YVA4_UNCC1</name>
<keyword evidence="1 2" id="KW-0378">Hydrolase</keyword>
<dbReference type="InterPro" id="IPR023365">
    <property type="entry name" value="Sortase_dom-sf"/>
</dbReference>
<dbReference type="EC" id="3.4.22.-" evidence="2"/>
<protein>
    <submittedName>
        <fullName evidence="2">Class GN sortase</fullName>
        <ecNumber evidence="2">3.4.22.-</ecNumber>
    </submittedName>
</protein>
<evidence type="ECO:0000256" key="1">
    <source>
        <dbReference type="ARBA" id="ARBA00022801"/>
    </source>
</evidence>
<dbReference type="InterPro" id="IPR041999">
    <property type="entry name" value="Sortase_D_1"/>
</dbReference>
<proteinExistence type="predicted"/>
<dbReference type="CDD" id="cd05828">
    <property type="entry name" value="Sortase_D_1"/>
    <property type="match status" value="1"/>
</dbReference>
<sequence length="190" mass="20948">MPRRIIKILTAVCFLSSLVFFGQGAYIHAKAKLAQLLLIRAWHKTCQGEQQVRPWSWADTYPVARLLAPQFNIDQIVLAGCSGRTMAFGPGHVDGTALPGAQGNCAVTAHRDTHFAFLQHLKRGDSILLKLASGDICEYKVRNVDIVHYQEPTVLADCDESRLTLITCYPFQAIIPGGPLRYVVSATKIS</sequence>